<reference evidence="5" key="1">
    <citation type="submission" date="2022-08" db="EMBL/GenBank/DDBJ databases">
        <authorList>
            <consortium name="DOE Joint Genome Institute"/>
            <person name="Min B."/>
            <person name="Riley R."/>
            <person name="Sierra-Patev S."/>
            <person name="Naranjo-Ortiz M."/>
            <person name="Looney B."/>
            <person name="Konkel Z."/>
            <person name="Slot J.C."/>
            <person name="Sakamoto Y."/>
            <person name="Steenwyk J.L."/>
            <person name="Rokas A."/>
            <person name="Carro J."/>
            <person name="Camarero S."/>
            <person name="Ferreira P."/>
            <person name="Molpeceres G."/>
            <person name="Ruiz-Duenas F.J."/>
            <person name="Serrano A."/>
            <person name="Henrissat B."/>
            <person name="Drula E."/>
            <person name="Hughes K.W."/>
            <person name="Mata J.L."/>
            <person name="Ishikawa N.K."/>
            <person name="Vargas-Isla R."/>
            <person name="Ushijima S."/>
            <person name="Smith C.A."/>
            <person name="Ahrendt S."/>
            <person name="Andreopoulos W."/>
            <person name="He G."/>
            <person name="Labutti K."/>
            <person name="Lipzen A."/>
            <person name="Ng V."/>
            <person name="Sandor L."/>
            <person name="Barry K."/>
            <person name="Martinez A.T."/>
            <person name="Xiao Y."/>
            <person name="Gibbons J.G."/>
            <person name="Terashima K."/>
            <person name="Hibbett D.S."/>
            <person name="Grigoriev I.V."/>
        </authorList>
    </citation>
    <scope>NUCLEOTIDE SEQUENCE</scope>
    <source>
        <strain evidence="5">TFB9207</strain>
    </source>
</reference>
<protein>
    <recommendedName>
        <fullName evidence="7">MutL C-terminal dimerisation domain-containing protein</fullName>
    </recommendedName>
</protein>
<dbReference type="SMART" id="SM01340">
    <property type="entry name" value="DNA_mis_repair"/>
    <property type="match status" value="1"/>
</dbReference>
<dbReference type="InterPro" id="IPR038973">
    <property type="entry name" value="MutL/Mlh/Pms-like"/>
</dbReference>
<dbReference type="Gene3D" id="3.30.230.10">
    <property type="match status" value="1"/>
</dbReference>
<dbReference type="GO" id="GO:0140664">
    <property type="term" value="F:ATP-dependent DNA damage sensor activity"/>
    <property type="evidence" value="ECO:0007669"/>
    <property type="project" value="InterPro"/>
</dbReference>
<dbReference type="PANTHER" id="PTHR10073:SF47">
    <property type="entry name" value="DNA MISMATCH REPAIR PROTEIN MLH3"/>
    <property type="match status" value="1"/>
</dbReference>
<feature type="domain" description="MutL C-terminal dimerisation" evidence="3">
    <location>
        <begin position="578"/>
        <end position="802"/>
    </location>
</feature>
<dbReference type="PANTHER" id="PTHR10073">
    <property type="entry name" value="DNA MISMATCH REPAIR PROTEIN MLH, PMS, MUTL"/>
    <property type="match status" value="1"/>
</dbReference>
<dbReference type="InterPro" id="IPR020568">
    <property type="entry name" value="Ribosomal_Su5_D2-typ_SF"/>
</dbReference>
<dbReference type="SUPFAM" id="SSF55874">
    <property type="entry name" value="ATPase domain of HSP90 chaperone/DNA topoisomerase II/histidine kinase"/>
    <property type="match status" value="1"/>
</dbReference>
<dbReference type="GO" id="GO:0030983">
    <property type="term" value="F:mismatched DNA binding"/>
    <property type="evidence" value="ECO:0007669"/>
    <property type="project" value="InterPro"/>
</dbReference>
<organism evidence="5 6">
    <name type="scientific">Lentinula raphanica</name>
    <dbReference type="NCBI Taxonomy" id="153919"/>
    <lineage>
        <taxon>Eukaryota</taxon>
        <taxon>Fungi</taxon>
        <taxon>Dikarya</taxon>
        <taxon>Basidiomycota</taxon>
        <taxon>Agaricomycotina</taxon>
        <taxon>Agaricomycetes</taxon>
        <taxon>Agaricomycetidae</taxon>
        <taxon>Agaricales</taxon>
        <taxon>Marasmiineae</taxon>
        <taxon>Omphalotaceae</taxon>
        <taxon>Lentinula</taxon>
    </lineage>
</organism>
<dbReference type="Pfam" id="PF13589">
    <property type="entry name" value="HATPase_c_3"/>
    <property type="match status" value="1"/>
</dbReference>
<accession>A0AA38PFU4</accession>
<evidence type="ECO:0000256" key="1">
    <source>
        <dbReference type="ARBA" id="ARBA00006082"/>
    </source>
</evidence>
<dbReference type="InterPro" id="IPR036890">
    <property type="entry name" value="HATPase_C_sf"/>
</dbReference>
<sequence>MAGLSIDRLNASTQTKLRSTQILTSLPQIVSELFQNSLDAGAKHIEIGVNCAEWSCWVTDNGSGMSKDSLNLLGTEARYQTSKAYNSDSLNYLSTFGFRGEALASAADICCLEIASRTSRSRETWSIILRDGKTLYTGSAVRWQRDTPGTTVCVRDAFYNLPVRRRSHPSPARTLDLIRTEIESWALMHPEVSFSFENSQAKLAGSSKSNILKIPKTSSCITVFRHLYGRALCHHIEEISAVSGELRLEGFISFEGALSKAYQFLYVNRHPIPPGDLHRTIESKFAASSFAKDAFDEIGVTQRSSTRRSPRKSEKKPVYVLNFVVPPKQIDNLLEPSKTSVHFQNTTAVTELLTSSIVSFLVRHGFMALGNSSSRTPENNTGTPRKRKRLDFEHDSGYAEVIPEEPEAEDLIIPPAPLNLYAEKPHETNDLVWTDPHTGETFIIDIRTGNSRPQTQHRFAIEDDNDYSRRTEVLRQRRTLSLPNSGSVDKSRIGPAPEWIQEALEANDTYANTERRIAEVTIGSAAETLQQAHLSNQQTLEQERNHFSKLFLSGQGSGDRNIHTQHRFTKNDIREARVISQVDHKFVACVFTKDLVNKDLGNNKVLTEEDDKISTLVLIDQHAADERIRVERFLKDLCLGFLRNRSGGEEEGVEMRHLTPPVPILLTRHEASRLLRSEQIQSSFQSWGIRFADLAQVETGLGTSESGLDNENDSYVQLYTVCVPEVVADKLTMGNELRDLVKGYLAQLESDLPDVSLSQGGVSATRANERDWLKALRWCPRELLDLVNSKACRGAIMFNDALSKEQCIRLVHQLSETVFPFQCAHGRPSLVPLASLGKLSGNGGSTFRRSVGWSALDEQSSLE</sequence>
<evidence type="ECO:0000313" key="5">
    <source>
        <dbReference type="EMBL" id="KAJ3841806.1"/>
    </source>
</evidence>
<feature type="domain" description="DNA mismatch repair protein S5" evidence="4">
    <location>
        <begin position="224"/>
        <end position="362"/>
    </location>
</feature>
<dbReference type="InterPro" id="IPR042120">
    <property type="entry name" value="MutL_C_dimsub"/>
</dbReference>
<dbReference type="EMBL" id="MU806027">
    <property type="protein sequence ID" value="KAJ3841806.1"/>
    <property type="molecule type" value="Genomic_DNA"/>
</dbReference>
<evidence type="ECO:0008006" key="7">
    <source>
        <dbReference type="Google" id="ProtNLM"/>
    </source>
</evidence>
<keyword evidence="2" id="KW-0227">DNA damage</keyword>
<proteinExistence type="inferred from homology"/>
<keyword evidence="6" id="KW-1185">Reference proteome</keyword>
<dbReference type="Pfam" id="PF01119">
    <property type="entry name" value="DNA_mis_repair"/>
    <property type="match status" value="1"/>
</dbReference>
<dbReference type="GO" id="GO:0006298">
    <property type="term" value="P:mismatch repair"/>
    <property type="evidence" value="ECO:0007669"/>
    <property type="project" value="InterPro"/>
</dbReference>
<evidence type="ECO:0000256" key="2">
    <source>
        <dbReference type="ARBA" id="ARBA00022763"/>
    </source>
</evidence>
<dbReference type="GO" id="GO:0005524">
    <property type="term" value="F:ATP binding"/>
    <property type="evidence" value="ECO:0007669"/>
    <property type="project" value="InterPro"/>
</dbReference>
<dbReference type="Gene3D" id="3.30.1540.20">
    <property type="entry name" value="MutL, C-terminal domain, dimerisation subdomain"/>
    <property type="match status" value="1"/>
</dbReference>
<dbReference type="GO" id="GO:0061982">
    <property type="term" value="P:meiosis I cell cycle process"/>
    <property type="evidence" value="ECO:0007669"/>
    <property type="project" value="UniProtKB-ARBA"/>
</dbReference>
<dbReference type="PROSITE" id="PS00058">
    <property type="entry name" value="DNA_MISMATCH_REPAIR_1"/>
    <property type="match status" value="1"/>
</dbReference>
<name>A0AA38PFU4_9AGAR</name>
<dbReference type="GO" id="GO:0032300">
    <property type="term" value="C:mismatch repair complex"/>
    <property type="evidence" value="ECO:0007669"/>
    <property type="project" value="InterPro"/>
</dbReference>
<evidence type="ECO:0000259" key="3">
    <source>
        <dbReference type="SMART" id="SM00853"/>
    </source>
</evidence>
<comment type="similarity">
    <text evidence="1">Belongs to the DNA mismatch repair MutL/HexB family.</text>
</comment>
<dbReference type="AlphaFoldDB" id="A0AA38PFU4"/>
<dbReference type="InterPro" id="IPR014790">
    <property type="entry name" value="MutL_C"/>
</dbReference>
<dbReference type="Gene3D" id="3.30.565.10">
    <property type="entry name" value="Histidine kinase-like ATPase, C-terminal domain"/>
    <property type="match status" value="1"/>
</dbReference>
<gene>
    <name evidence="5" type="ORF">F5878DRAFT_443447</name>
</gene>
<dbReference type="Proteomes" id="UP001163846">
    <property type="component" value="Unassembled WGS sequence"/>
</dbReference>
<dbReference type="InterPro" id="IPR013507">
    <property type="entry name" value="DNA_mismatch_S5_2-like"/>
</dbReference>
<dbReference type="InterPro" id="IPR014721">
    <property type="entry name" value="Ribsml_uS5_D2-typ_fold_subgr"/>
</dbReference>
<comment type="caution">
    <text evidence="5">The sequence shown here is derived from an EMBL/GenBank/DDBJ whole genome shotgun (WGS) entry which is preliminary data.</text>
</comment>
<dbReference type="InterPro" id="IPR037198">
    <property type="entry name" value="MutL_C_sf"/>
</dbReference>
<evidence type="ECO:0000313" key="6">
    <source>
        <dbReference type="Proteomes" id="UP001163846"/>
    </source>
</evidence>
<evidence type="ECO:0000259" key="4">
    <source>
        <dbReference type="SMART" id="SM01340"/>
    </source>
</evidence>
<dbReference type="SUPFAM" id="SSF54211">
    <property type="entry name" value="Ribosomal protein S5 domain 2-like"/>
    <property type="match status" value="1"/>
</dbReference>
<dbReference type="SUPFAM" id="SSF118116">
    <property type="entry name" value="DNA mismatch repair protein MutL"/>
    <property type="match status" value="1"/>
</dbReference>
<dbReference type="SMART" id="SM00853">
    <property type="entry name" value="MutL_C"/>
    <property type="match status" value="1"/>
</dbReference>
<dbReference type="GO" id="GO:0016887">
    <property type="term" value="F:ATP hydrolysis activity"/>
    <property type="evidence" value="ECO:0007669"/>
    <property type="project" value="InterPro"/>
</dbReference>
<dbReference type="InterPro" id="IPR014762">
    <property type="entry name" value="DNA_mismatch_repair_CS"/>
</dbReference>